<dbReference type="InterPro" id="IPR036514">
    <property type="entry name" value="SGNH_hydro_sf"/>
</dbReference>
<gene>
    <name evidence="2" type="ORF">HMPREF9448_02370</name>
</gene>
<evidence type="ECO:0000259" key="1">
    <source>
        <dbReference type="Pfam" id="PF13472"/>
    </source>
</evidence>
<dbReference type="InterPro" id="IPR013830">
    <property type="entry name" value="SGNH_hydro"/>
</dbReference>
<comment type="caution">
    <text evidence="2">The sequence shown here is derived from an EMBL/GenBank/DDBJ whole genome shotgun (WGS) entry which is preliminary data.</text>
</comment>
<protein>
    <recommendedName>
        <fullName evidence="1">SGNH hydrolase-type esterase domain-containing protein</fullName>
    </recommendedName>
</protein>
<sequence>MVALLVLSLVFLFLLTQLPVLEWGGFATKPVDLFSDIRVDEQDLDLPGDAEWQEEGTEWLNEGGDSLSSVEKDEPQNRQVVPDTIRVQETADTLLVTNISSDTAEVGNLPRRDGDVVLFEDFSPGKNGLSHLLSSLKERASLGRPVRLAFLGDSFIEADIFTQDVRSLLQSRYGGSGVGYVSMHSDFPGFRRSVVQSGEGWEVHSVLKPKEVDWKVMTLQQQYFVPLEGATAQYRGTTKIEHADSWALSRFVFIARQDCSVELKIADGEWQVFPVAGSHEVQSLAVEGQTPRFQVRVGNTPGFAAIGVWLDDVQGIAVDNISTRGYSGLSLGALSRERVVQMDSIVPYDAIVLQYGLNVMTPEILHYGSYARKMTEVIRHLRECYPHTDIILMGVGDRSRKANGAFVTMPAVVALSEAQRRAARSAGVVFWDTYEAMGGHNGMLDYVANGQANKDYTHINHKGGKRLATEFVKSLEYEMNREGL</sequence>
<dbReference type="GO" id="GO:0016788">
    <property type="term" value="F:hydrolase activity, acting on ester bonds"/>
    <property type="evidence" value="ECO:0007669"/>
    <property type="project" value="UniProtKB-ARBA"/>
</dbReference>
<organism evidence="2 3">
    <name type="scientific">Barnesiella intestinihominis YIT 11860</name>
    <dbReference type="NCBI Taxonomy" id="742726"/>
    <lineage>
        <taxon>Bacteria</taxon>
        <taxon>Pseudomonadati</taxon>
        <taxon>Bacteroidota</taxon>
        <taxon>Bacteroidia</taxon>
        <taxon>Bacteroidales</taxon>
        <taxon>Barnesiellaceae</taxon>
        <taxon>Barnesiella</taxon>
    </lineage>
</organism>
<dbReference type="Gene3D" id="2.60.120.1360">
    <property type="match status" value="1"/>
</dbReference>
<feature type="domain" description="SGNH hydrolase-type esterase" evidence="1">
    <location>
        <begin position="306"/>
        <end position="463"/>
    </location>
</feature>
<keyword evidence="3" id="KW-1185">Reference proteome</keyword>
<dbReference type="eggNOG" id="COG2755">
    <property type="taxonomic scope" value="Bacteria"/>
</dbReference>
<dbReference type="AlphaFoldDB" id="K0WUK1"/>
<accession>K0WUK1</accession>
<dbReference type="Gene3D" id="3.40.50.1110">
    <property type="entry name" value="SGNH hydrolase"/>
    <property type="match status" value="1"/>
</dbReference>
<dbReference type="SUPFAM" id="SSF52266">
    <property type="entry name" value="SGNH hydrolase"/>
    <property type="match status" value="1"/>
</dbReference>
<evidence type="ECO:0000313" key="3">
    <source>
        <dbReference type="Proteomes" id="UP000006044"/>
    </source>
</evidence>
<name>K0WUK1_9BACT</name>
<dbReference type="HOGENOM" id="CLU_026488_1_0_10"/>
<reference evidence="2 3" key="1">
    <citation type="submission" date="2012-08" db="EMBL/GenBank/DDBJ databases">
        <title>The Genome Sequence of Barnesiella intestinihominis YIT 11860.</title>
        <authorList>
            <consortium name="The Broad Institute Genome Sequencing Platform"/>
            <person name="Earl A."/>
            <person name="Ward D."/>
            <person name="Feldgarden M."/>
            <person name="Gevers D."/>
            <person name="Morotomi M."/>
            <person name="Walker B."/>
            <person name="Young S.K."/>
            <person name="Zeng Q."/>
            <person name="Gargeya S."/>
            <person name="Fitzgerald M."/>
            <person name="Haas B."/>
            <person name="Abouelleil A."/>
            <person name="Alvarado L."/>
            <person name="Arachchi H.M."/>
            <person name="Berlin A.M."/>
            <person name="Chapman S.B."/>
            <person name="Goldberg J."/>
            <person name="Griggs A."/>
            <person name="Gujja S."/>
            <person name="Hansen M."/>
            <person name="Howarth C."/>
            <person name="Imamovic A."/>
            <person name="Larimer J."/>
            <person name="McCowen C."/>
            <person name="Montmayeur A."/>
            <person name="Murphy C."/>
            <person name="Neiman D."/>
            <person name="Pearson M."/>
            <person name="Priest M."/>
            <person name="Roberts A."/>
            <person name="Saif S."/>
            <person name="Shea T."/>
            <person name="Sisk P."/>
            <person name="Sykes S."/>
            <person name="Wortman J."/>
            <person name="Nusbaum C."/>
            <person name="Birren B."/>
        </authorList>
    </citation>
    <scope>NUCLEOTIDE SEQUENCE [LARGE SCALE GENOMIC DNA]</scope>
    <source>
        <strain evidence="2 3">YIT 11860</strain>
    </source>
</reference>
<proteinExistence type="predicted"/>
<evidence type="ECO:0000313" key="2">
    <source>
        <dbReference type="EMBL" id="EJZ63013.1"/>
    </source>
</evidence>
<dbReference type="STRING" id="742726.HMPREF9448_02370"/>
<dbReference type="Pfam" id="PF13472">
    <property type="entry name" value="Lipase_GDSL_2"/>
    <property type="match status" value="1"/>
</dbReference>
<dbReference type="Proteomes" id="UP000006044">
    <property type="component" value="Unassembled WGS sequence"/>
</dbReference>
<dbReference type="PATRIC" id="fig|742726.3.peg.2477"/>
<dbReference type="EMBL" id="ADLE01000015">
    <property type="protein sequence ID" value="EJZ63013.1"/>
    <property type="molecule type" value="Genomic_DNA"/>
</dbReference>